<dbReference type="AlphaFoldDB" id="A0A4C1SRJ7"/>
<dbReference type="Proteomes" id="UP000299102">
    <property type="component" value="Unassembled WGS sequence"/>
</dbReference>
<name>A0A4C1SRJ7_EUMVA</name>
<comment type="caution">
    <text evidence="1">The sequence shown here is derived from an EMBL/GenBank/DDBJ whole genome shotgun (WGS) entry which is preliminary data.</text>
</comment>
<dbReference type="EMBL" id="BGZK01000014">
    <property type="protein sequence ID" value="GBP04584.1"/>
    <property type="molecule type" value="Genomic_DNA"/>
</dbReference>
<accession>A0A4C1SRJ7</accession>
<protein>
    <submittedName>
        <fullName evidence="1">Uncharacterized protein</fullName>
    </submittedName>
</protein>
<proteinExistence type="predicted"/>
<reference evidence="1 2" key="1">
    <citation type="journal article" date="2019" name="Commun. Biol.">
        <title>The bagworm genome reveals a unique fibroin gene that provides high tensile strength.</title>
        <authorList>
            <person name="Kono N."/>
            <person name="Nakamura H."/>
            <person name="Ohtoshi R."/>
            <person name="Tomita M."/>
            <person name="Numata K."/>
            <person name="Arakawa K."/>
        </authorList>
    </citation>
    <scope>NUCLEOTIDE SEQUENCE [LARGE SCALE GENOMIC DNA]</scope>
</reference>
<keyword evidence="2" id="KW-1185">Reference proteome</keyword>
<evidence type="ECO:0000313" key="2">
    <source>
        <dbReference type="Proteomes" id="UP000299102"/>
    </source>
</evidence>
<sequence>MWWVYPSITNATPCANTSSANVPWELTMQDGLVCVDGPPAARDRCAATHALFTAGRRRRKRPPSSLVNCSGIYPDLSGRVLRNSLNWRSPRAMIDTRETV</sequence>
<evidence type="ECO:0000313" key="1">
    <source>
        <dbReference type="EMBL" id="GBP04584.1"/>
    </source>
</evidence>
<organism evidence="1 2">
    <name type="scientific">Eumeta variegata</name>
    <name type="common">Bagworm moth</name>
    <name type="synonym">Eumeta japonica</name>
    <dbReference type="NCBI Taxonomy" id="151549"/>
    <lineage>
        <taxon>Eukaryota</taxon>
        <taxon>Metazoa</taxon>
        <taxon>Ecdysozoa</taxon>
        <taxon>Arthropoda</taxon>
        <taxon>Hexapoda</taxon>
        <taxon>Insecta</taxon>
        <taxon>Pterygota</taxon>
        <taxon>Neoptera</taxon>
        <taxon>Endopterygota</taxon>
        <taxon>Lepidoptera</taxon>
        <taxon>Glossata</taxon>
        <taxon>Ditrysia</taxon>
        <taxon>Tineoidea</taxon>
        <taxon>Psychidae</taxon>
        <taxon>Oiketicinae</taxon>
        <taxon>Eumeta</taxon>
    </lineage>
</organism>
<gene>
    <name evidence="1" type="ORF">EVAR_3931_1</name>
</gene>